<dbReference type="AlphaFoldDB" id="A0A9P7GM92"/>
<feature type="region of interest" description="Disordered" evidence="1">
    <location>
        <begin position="568"/>
        <end position="660"/>
    </location>
</feature>
<feature type="compositionally biased region" description="Basic and acidic residues" evidence="1">
    <location>
        <begin position="307"/>
        <end position="322"/>
    </location>
</feature>
<feature type="compositionally biased region" description="Basic and acidic residues" evidence="1">
    <location>
        <begin position="281"/>
        <end position="291"/>
    </location>
</feature>
<feature type="compositionally biased region" description="Polar residues" evidence="1">
    <location>
        <begin position="633"/>
        <end position="645"/>
    </location>
</feature>
<feature type="region of interest" description="Disordered" evidence="1">
    <location>
        <begin position="341"/>
        <end position="423"/>
    </location>
</feature>
<organism evidence="2 3">
    <name type="scientific">Sphagnurus paluster</name>
    <dbReference type="NCBI Taxonomy" id="117069"/>
    <lineage>
        <taxon>Eukaryota</taxon>
        <taxon>Fungi</taxon>
        <taxon>Dikarya</taxon>
        <taxon>Basidiomycota</taxon>
        <taxon>Agaricomycotina</taxon>
        <taxon>Agaricomycetes</taxon>
        <taxon>Agaricomycetidae</taxon>
        <taxon>Agaricales</taxon>
        <taxon>Tricholomatineae</taxon>
        <taxon>Lyophyllaceae</taxon>
        <taxon>Sphagnurus</taxon>
    </lineage>
</organism>
<feature type="compositionally biased region" description="Low complexity" evidence="1">
    <location>
        <begin position="396"/>
        <end position="423"/>
    </location>
</feature>
<gene>
    <name evidence="2" type="ORF">H0H81_005156</name>
</gene>
<feature type="region of interest" description="Disordered" evidence="1">
    <location>
        <begin position="674"/>
        <end position="817"/>
    </location>
</feature>
<sequence length="1032" mass="111031">MEKGKKRKRDTECPRITYHTSFRFFDRLFKEESLADMKEVVRKKLGIDPDTPISFAQIRGSKTVDLEDDDDFDAFYALAHSSIAVDIEVTIGNVNDAAPGVPILPNKKRKTKHKKAPSDVPPQTQDDAMTEHEPGVQDASGMGSSEPEKFASTGIGAEGGQLKKKKRKAKTSAPVAGYMNDGPIPGGNTETLASAVTQTSTSSSGPPLVKNARKKRKYMQQSEDPPSMTVSHQEPVLSTDKKSKKKSRLKESSGLSTVHFAEHNATAVSSKFSDRPLTIAEESKEPISKPEGKKKKSKKRTPAVSVRDTKSNRRRLTADELKTASADVDAAFARILAANRATLAGKNKSPPTQPSTKISTDASKRVKKKKIPAVIALPDPEPADSKDNVNLPQVPSRPTDLSDSSSSSTKAPTPSSSSSSSLSYCPLCLLSPLHSRETCPFVLAGPKSLEKRLVEIKSDRSISNQTEVTGELKQLLATEKMDAQSQIAHLGSQRSSQHESISTAIHKSTGHNLAKTSPKEVESSDSSSEDTSEDDPVGPFILPFIPTSAISLANVNLDDLIRGPSIPPLRAADIPSPDSSDDEAQIGDEQALEEEKEAPRSARKSGGMDSSDDADSSFEEEDLTSAPAETPESETTLPATNQSSFKAVDQLAESPEVRSAETAFSAELAAAYNMAHRSQSTASSLKKPTSASASSPTQMTGTTLIVGDLKDVHPAATPAPINPPISQNCTHSSLTNSVTDECDDHEQAKPVGTVQRMRTRSGKSGSSDSTPITPKASQRPKGRAAKALQEVPDSTTRRTRAATRRQTLGTATPPVVPTRLAKARMIREAEPSQSLVSIQSVGTCSNSQDGVSLDTWATLKPSSPMADAETTMMVDELEPSSPSREMVPADGTSEDDPSKMPLFIPAESQGPFPYSQWKVSQTEENDPISNESEDENEVEASVRRNNLLPRLSQPVKYRRLTDITSDHGLFSTPSNLGSARLPPPGSQELRDMYGRSGKDEIESESDSDSDDSDVQEESHIPKSRLAGVKQKR</sequence>
<feature type="compositionally biased region" description="Acidic residues" evidence="1">
    <location>
        <begin position="923"/>
        <end position="938"/>
    </location>
</feature>
<feature type="compositionally biased region" description="Acidic residues" evidence="1">
    <location>
        <begin position="579"/>
        <end position="596"/>
    </location>
</feature>
<feature type="region of interest" description="Disordered" evidence="1">
    <location>
        <begin position="507"/>
        <end position="540"/>
    </location>
</feature>
<evidence type="ECO:0000313" key="2">
    <source>
        <dbReference type="EMBL" id="KAG5652399.1"/>
    </source>
</evidence>
<feature type="compositionally biased region" description="Basic residues" evidence="1">
    <location>
        <begin position="292"/>
        <end position="301"/>
    </location>
</feature>
<feature type="compositionally biased region" description="Basic and acidic residues" evidence="1">
    <location>
        <begin position="988"/>
        <end position="1000"/>
    </location>
</feature>
<dbReference type="EMBL" id="JABCKI010000130">
    <property type="protein sequence ID" value="KAG5652399.1"/>
    <property type="molecule type" value="Genomic_DNA"/>
</dbReference>
<evidence type="ECO:0000256" key="1">
    <source>
        <dbReference type="SAM" id="MobiDB-lite"/>
    </source>
</evidence>
<proteinExistence type="predicted"/>
<feature type="compositionally biased region" description="Basic residues" evidence="1">
    <location>
        <begin position="106"/>
        <end position="115"/>
    </location>
</feature>
<feature type="compositionally biased region" description="Acidic residues" evidence="1">
    <location>
        <begin position="1001"/>
        <end position="1015"/>
    </location>
</feature>
<feature type="region of interest" description="Disordered" evidence="1">
    <location>
        <begin position="102"/>
        <end position="324"/>
    </location>
</feature>
<feature type="region of interest" description="Disordered" evidence="1">
    <location>
        <begin position="862"/>
        <end position="1032"/>
    </location>
</feature>
<feature type="compositionally biased region" description="Acidic residues" evidence="1">
    <location>
        <begin position="527"/>
        <end position="536"/>
    </location>
</feature>
<dbReference type="Proteomes" id="UP000717328">
    <property type="component" value="Unassembled WGS sequence"/>
</dbReference>
<feature type="compositionally biased region" description="Polar residues" evidence="1">
    <location>
        <begin position="676"/>
        <end position="703"/>
    </location>
</feature>
<dbReference type="OrthoDB" id="3357439at2759"/>
<protein>
    <submittedName>
        <fullName evidence="2">Uncharacterized protein</fullName>
    </submittedName>
</protein>
<name>A0A9P7GM92_9AGAR</name>
<feature type="compositionally biased region" description="Polar residues" evidence="1">
    <location>
        <begin position="726"/>
        <end position="739"/>
    </location>
</feature>
<keyword evidence="3" id="KW-1185">Reference proteome</keyword>
<comment type="caution">
    <text evidence="2">The sequence shown here is derived from an EMBL/GenBank/DDBJ whole genome shotgun (WGS) entry which is preliminary data.</text>
</comment>
<evidence type="ECO:0000313" key="3">
    <source>
        <dbReference type="Proteomes" id="UP000717328"/>
    </source>
</evidence>
<feature type="compositionally biased region" description="Low complexity" evidence="1">
    <location>
        <begin position="191"/>
        <end position="204"/>
    </location>
</feature>
<reference evidence="2" key="1">
    <citation type="submission" date="2021-02" db="EMBL/GenBank/DDBJ databases">
        <authorList>
            <person name="Nieuwenhuis M."/>
            <person name="Van De Peppel L.J.J."/>
        </authorList>
    </citation>
    <scope>NUCLEOTIDE SEQUENCE</scope>
    <source>
        <strain evidence="2">D49</strain>
    </source>
</reference>
<feature type="compositionally biased region" description="Polar residues" evidence="1">
    <location>
        <begin position="219"/>
        <end position="232"/>
    </location>
</feature>
<reference evidence="2" key="2">
    <citation type="submission" date="2021-10" db="EMBL/GenBank/DDBJ databases">
        <title>Phylogenomics reveals ancestral predisposition of the termite-cultivated fungus Termitomyces towards a domesticated lifestyle.</title>
        <authorList>
            <person name="Auxier B."/>
            <person name="Grum-Grzhimaylo A."/>
            <person name="Cardenas M.E."/>
            <person name="Lodge J.D."/>
            <person name="Laessoe T."/>
            <person name="Pedersen O."/>
            <person name="Smith M.E."/>
            <person name="Kuyper T.W."/>
            <person name="Franco-Molano E.A."/>
            <person name="Baroni T.J."/>
            <person name="Aanen D.K."/>
        </authorList>
    </citation>
    <scope>NUCLEOTIDE SEQUENCE</scope>
    <source>
        <strain evidence="2">D49</strain>
    </source>
</reference>
<feature type="compositionally biased region" description="Acidic residues" evidence="1">
    <location>
        <begin position="610"/>
        <end position="623"/>
    </location>
</feature>
<feature type="compositionally biased region" description="Polar residues" evidence="1">
    <location>
        <begin position="762"/>
        <end position="776"/>
    </location>
</feature>
<accession>A0A9P7GM92</accession>